<dbReference type="InterPro" id="IPR059164">
    <property type="entry name" value="HAT_PRP39_C"/>
</dbReference>
<keyword evidence="9" id="KW-1185">Reference proteome</keyword>
<evidence type="ECO:0000256" key="5">
    <source>
        <dbReference type="ARBA" id="ARBA00023242"/>
    </source>
</evidence>
<feature type="compositionally biased region" description="Polar residues" evidence="7">
    <location>
        <begin position="581"/>
        <end position="596"/>
    </location>
</feature>
<dbReference type="FunFam" id="1.25.40.10:FF:000064">
    <property type="entry name" value="Putative pre-mrna-processing factor 39"/>
    <property type="match status" value="1"/>
</dbReference>
<dbReference type="Proteomes" id="UP000799766">
    <property type="component" value="Unassembled WGS sequence"/>
</dbReference>
<keyword evidence="5" id="KW-0539">Nucleus</keyword>
<dbReference type="SMART" id="SM00386">
    <property type="entry name" value="HAT"/>
    <property type="match status" value="6"/>
</dbReference>
<dbReference type="GO" id="GO:0071004">
    <property type="term" value="C:U2-type prespliceosome"/>
    <property type="evidence" value="ECO:0007669"/>
    <property type="project" value="TreeGrafter"/>
</dbReference>
<dbReference type="GO" id="GO:0030627">
    <property type="term" value="F:pre-mRNA 5'-splice site binding"/>
    <property type="evidence" value="ECO:0007669"/>
    <property type="project" value="TreeGrafter"/>
</dbReference>
<evidence type="ECO:0000256" key="2">
    <source>
        <dbReference type="ARBA" id="ARBA00022664"/>
    </source>
</evidence>
<comment type="subcellular location">
    <subcellularLocation>
        <location evidence="1">Nucleus</location>
    </subcellularLocation>
</comment>
<organism evidence="8 9">
    <name type="scientific">Lineolata rhizophorae</name>
    <dbReference type="NCBI Taxonomy" id="578093"/>
    <lineage>
        <taxon>Eukaryota</taxon>
        <taxon>Fungi</taxon>
        <taxon>Dikarya</taxon>
        <taxon>Ascomycota</taxon>
        <taxon>Pezizomycotina</taxon>
        <taxon>Dothideomycetes</taxon>
        <taxon>Dothideomycetes incertae sedis</taxon>
        <taxon>Lineolatales</taxon>
        <taxon>Lineolataceae</taxon>
        <taxon>Lineolata</taxon>
    </lineage>
</organism>
<evidence type="ECO:0000313" key="8">
    <source>
        <dbReference type="EMBL" id="KAF2456624.1"/>
    </source>
</evidence>
<keyword evidence="3" id="KW-0677">Repeat</keyword>
<dbReference type="GO" id="GO:0000395">
    <property type="term" value="P:mRNA 5'-splice site recognition"/>
    <property type="evidence" value="ECO:0007669"/>
    <property type="project" value="TreeGrafter"/>
</dbReference>
<dbReference type="FunFam" id="1.25.40.10:FF:000451">
    <property type="entry name" value="mRNA splicing protein (Prp39), putative"/>
    <property type="match status" value="1"/>
</dbReference>
<dbReference type="SUPFAM" id="SSF48452">
    <property type="entry name" value="TPR-like"/>
    <property type="match status" value="1"/>
</dbReference>
<dbReference type="InterPro" id="IPR011990">
    <property type="entry name" value="TPR-like_helical_dom_sf"/>
</dbReference>
<proteinExistence type="inferred from homology"/>
<name>A0A6A6NYJ9_9PEZI</name>
<dbReference type="EMBL" id="MU001682">
    <property type="protein sequence ID" value="KAF2456624.1"/>
    <property type="molecule type" value="Genomic_DNA"/>
</dbReference>
<dbReference type="InterPro" id="IPR003107">
    <property type="entry name" value="HAT"/>
</dbReference>
<evidence type="ECO:0000256" key="4">
    <source>
        <dbReference type="ARBA" id="ARBA00023187"/>
    </source>
</evidence>
<dbReference type="PANTHER" id="PTHR17204:SF5">
    <property type="entry name" value="PRE-MRNA-PROCESSING FACTOR 39"/>
    <property type="match status" value="1"/>
</dbReference>
<evidence type="ECO:0000256" key="3">
    <source>
        <dbReference type="ARBA" id="ARBA00022737"/>
    </source>
</evidence>
<keyword evidence="2" id="KW-0507">mRNA processing</keyword>
<dbReference type="Pfam" id="PF23240">
    <property type="entry name" value="HAT_PRP39_N"/>
    <property type="match status" value="1"/>
</dbReference>
<evidence type="ECO:0000256" key="7">
    <source>
        <dbReference type="SAM" id="MobiDB-lite"/>
    </source>
</evidence>
<protein>
    <submittedName>
        <fullName evidence="8">Pre-mRNA-processing factor 39</fullName>
    </submittedName>
</protein>
<sequence>MVQFTLGGLEDQPELRDLADQVSRAPDEMELWEKLVAHAESLEGGLNRNSSPQAITAVREIYDAFLAKFPLFYGYWKKYADLEFSIAGTEAAEMVYERGVASVPTGVELWANYCGFKVDTTHDTDVIRELFERGVGSVGLDFMSHTFWDKYLEFEERMEATDRIFAVLDRVVHIPLHQSTRYFERHQQLAHSRPTDELAPSEILSHFKEEIGRETSNKVLTDLEVERELRTKISQFHAEIYARTQLETTKRWQFEQSISRPYFHVLPLDENELVNWRKYLDFEEVEGDYRRTVYLYERCLTTAALYEEFWLRYARWMMAQAGKEEEVRIIYQRASCVYVPISRLSARHNYALFEEMCGRVDVSKAIYEAILLSTPGSVETVVALAEVERRHGGLDAAITVLKAYIDTDNPAYTIYVKGALVAEWAKLLWKIKGSPEEARQVFQKNAQYYLDVRRFWVNYLEFELEQPTSEETETAHYQRIKQVHNQATQNARLPPLVVKDMTHRFMMYLLERGGPGAAKEYMELDKEANGPFSARTGAKAKLAEDGNEATTMRRMILENGHPGVEVNEAAVRRGESPYTKYYQQQGENSVGNNGQPTPLRYP</sequence>
<dbReference type="OrthoDB" id="10265668at2759"/>
<evidence type="ECO:0000313" key="9">
    <source>
        <dbReference type="Proteomes" id="UP000799766"/>
    </source>
</evidence>
<feature type="region of interest" description="Disordered" evidence="7">
    <location>
        <begin position="581"/>
        <end position="602"/>
    </location>
</feature>
<evidence type="ECO:0000256" key="6">
    <source>
        <dbReference type="ARBA" id="ARBA00038019"/>
    </source>
</evidence>
<dbReference type="GO" id="GO:0005685">
    <property type="term" value="C:U1 snRNP"/>
    <property type="evidence" value="ECO:0007669"/>
    <property type="project" value="TreeGrafter"/>
</dbReference>
<gene>
    <name evidence="8" type="ORF">BDY21DRAFT_345648</name>
</gene>
<comment type="similarity">
    <text evidence="6">Belongs to the PRP39 family.</text>
</comment>
<keyword evidence="4" id="KW-0508">mRNA splicing</keyword>
<dbReference type="Gene3D" id="1.25.40.10">
    <property type="entry name" value="Tetratricopeptide repeat domain"/>
    <property type="match status" value="2"/>
</dbReference>
<accession>A0A6A6NYJ9</accession>
<dbReference type="Pfam" id="PF23241">
    <property type="entry name" value="HAT_PRP39_C"/>
    <property type="match status" value="1"/>
</dbReference>
<reference evidence="8" key="1">
    <citation type="journal article" date="2020" name="Stud. Mycol.">
        <title>101 Dothideomycetes genomes: a test case for predicting lifestyles and emergence of pathogens.</title>
        <authorList>
            <person name="Haridas S."/>
            <person name="Albert R."/>
            <person name="Binder M."/>
            <person name="Bloem J."/>
            <person name="Labutti K."/>
            <person name="Salamov A."/>
            <person name="Andreopoulos B."/>
            <person name="Baker S."/>
            <person name="Barry K."/>
            <person name="Bills G."/>
            <person name="Bluhm B."/>
            <person name="Cannon C."/>
            <person name="Castanera R."/>
            <person name="Culley D."/>
            <person name="Daum C."/>
            <person name="Ezra D."/>
            <person name="Gonzalez J."/>
            <person name="Henrissat B."/>
            <person name="Kuo A."/>
            <person name="Liang C."/>
            <person name="Lipzen A."/>
            <person name="Lutzoni F."/>
            <person name="Magnuson J."/>
            <person name="Mondo S."/>
            <person name="Nolan M."/>
            <person name="Ohm R."/>
            <person name="Pangilinan J."/>
            <person name="Park H.-J."/>
            <person name="Ramirez L."/>
            <person name="Alfaro M."/>
            <person name="Sun H."/>
            <person name="Tritt A."/>
            <person name="Yoshinaga Y."/>
            <person name="Zwiers L.-H."/>
            <person name="Turgeon B."/>
            <person name="Goodwin S."/>
            <person name="Spatafora J."/>
            <person name="Crous P."/>
            <person name="Grigoriev I."/>
        </authorList>
    </citation>
    <scope>NUCLEOTIDE SEQUENCE</scope>
    <source>
        <strain evidence="8">ATCC 16933</strain>
    </source>
</reference>
<dbReference type="AlphaFoldDB" id="A0A6A6NYJ9"/>
<evidence type="ECO:0000256" key="1">
    <source>
        <dbReference type="ARBA" id="ARBA00004123"/>
    </source>
</evidence>
<dbReference type="GO" id="GO:0000243">
    <property type="term" value="C:commitment complex"/>
    <property type="evidence" value="ECO:0007669"/>
    <property type="project" value="TreeGrafter"/>
</dbReference>
<dbReference type="PANTHER" id="PTHR17204">
    <property type="entry name" value="PRE-MRNA PROCESSING PROTEIN PRP39-RELATED"/>
    <property type="match status" value="1"/>
</dbReference>